<dbReference type="AlphaFoldDB" id="A0AB39KQG4"/>
<dbReference type="PIRSF" id="PIRSF006157">
    <property type="entry name" value="Doxgns_DODA"/>
    <property type="match status" value="1"/>
</dbReference>
<keyword evidence="3" id="KW-0479">Metal-binding</keyword>
<reference evidence="7" key="1">
    <citation type="submission" date="2024-06" db="EMBL/GenBank/DDBJ databases">
        <title>Caulobacter inopinatus, sp. nov.</title>
        <authorList>
            <person name="Donachie S.P."/>
        </authorList>
    </citation>
    <scope>NUCLEOTIDE SEQUENCE</scope>
    <source>
        <strain evidence="7">73W</strain>
    </source>
</reference>
<dbReference type="RefSeq" id="WP_369058798.1">
    <property type="nucleotide sequence ID" value="NZ_CP158375.1"/>
</dbReference>
<evidence type="ECO:0000256" key="4">
    <source>
        <dbReference type="ARBA" id="ARBA00022833"/>
    </source>
</evidence>
<keyword evidence="5 7" id="KW-0560">Oxidoreductase</keyword>
<comment type="cofactor">
    <cofactor evidence="1">
        <name>Zn(2+)</name>
        <dbReference type="ChEBI" id="CHEBI:29105"/>
    </cofactor>
</comment>
<dbReference type="GO" id="GO:0008198">
    <property type="term" value="F:ferrous iron binding"/>
    <property type="evidence" value="ECO:0007669"/>
    <property type="project" value="InterPro"/>
</dbReference>
<evidence type="ECO:0000313" key="7">
    <source>
        <dbReference type="EMBL" id="XDO95939.1"/>
    </source>
</evidence>
<dbReference type="EMBL" id="CP158375">
    <property type="protein sequence ID" value="XDO95939.1"/>
    <property type="molecule type" value="Genomic_DNA"/>
</dbReference>
<dbReference type="EC" id="1.13.11.29" evidence="7"/>
<dbReference type="InterPro" id="IPR014436">
    <property type="entry name" value="Extradiol_dOase_DODA"/>
</dbReference>
<sequence>MSRMPVLFLGHGSPMNAVEDNAWSRGWARIGEELPRPKAILMISAHWETRGVAVTSGTAPHTIHDFFGFPQALFDVRYPAPGDPALAARVAELLSPEPVVFDAQRGFDHGNWGVLIAAYPKADIPVVQLSLDRTRPPQEHYDLARRLASLRDEGVLIIGSGDIVHNLRAADFRKPQAPAWADRFNETAKRLIETGDHGPLIDYASLGEDALASINSAEHYLPLLYVLGAQQPGDPVSFFNDDVFAAISMTSVRVG</sequence>
<organism evidence="7">
    <name type="scientific">Caulobacter sp. 73W</name>
    <dbReference type="NCBI Taxonomy" id="3161137"/>
    <lineage>
        <taxon>Bacteria</taxon>
        <taxon>Pseudomonadati</taxon>
        <taxon>Pseudomonadota</taxon>
        <taxon>Alphaproteobacteria</taxon>
        <taxon>Caulobacterales</taxon>
        <taxon>Caulobacteraceae</taxon>
        <taxon>Caulobacter</taxon>
    </lineage>
</organism>
<feature type="domain" description="Extradiol ring-cleavage dioxygenase class III enzyme subunit B" evidence="6">
    <location>
        <begin position="27"/>
        <end position="229"/>
    </location>
</feature>
<evidence type="ECO:0000259" key="6">
    <source>
        <dbReference type="Pfam" id="PF02900"/>
    </source>
</evidence>
<dbReference type="GO" id="GO:0050297">
    <property type="term" value="F:stizolobate synthase activity"/>
    <property type="evidence" value="ECO:0007669"/>
    <property type="project" value="UniProtKB-EC"/>
</dbReference>
<dbReference type="SUPFAM" id="SSF53213">
    <property type="entry name" value="LigB-like"/>
    <property type="match status" value="1"/>
</dbReference>
<keyword evidence="4" id="KW-0862">Zinc</keyword>
<dbReference type="CDD" id="cd07363">
    <property type="entry name" value="45_DOPA_Dioxygenase"/>
    <property type="match status" value="1"/>
</dbReference>
<accession>A0AB39KQG4</accession>
<evidence type="ECO:0000256" key="2">
    <source>
        <dbReference type="ARBA" id="ARBA00007581"/>
    </source>
</evidence>
<dbReference type="PANTHER" id="PTHR30096:SF0">
    <property type="entry name" value="4,5-DOPA DIOXYGENASE EXTRADIOL-LIKE PROTEIN"/>
    <property type="match status" value="1"/>
</dbReference>
<dbReference type="Pfam" id="PF02900">
    <property type="entry name" value="LigB"/>
    <property type="match status" value="1"/>
</dbReference>
<comment type="similarity">
    <text evidence="2">Belongs to the DODA-type extradiol aromatic ring-opening dioxygenase family.</text>
</comment>
<dbReference type="Gene3D" id="3.40.830.10">
    <property type="entry name" value="LigB-like"/>
    <property type="match status" value="1"/>
</dbReference>
<evidence type="ECO:0000256" key="3">
    <source>
        <dbReference type="ARBA" id="ARBA00022723"/>
    </source>
</evidence>
<dbReference type="InterPro" id="IPR004183">
    <property type="entry name" value="Xdiol_dOase_suB"/>
</dbReference>
<dbReference type="GO" id="GO:0008270">
    <property type="term" value="F:zinc ion binding"/>
    <property type="evidence" value="ECO:0007669"/>
    <property type="project" value="InterPro"/>
</dbReference>
<protein>
    <submittedName>
        <fullName evidence="7">4,5-DOPA dioxygenase extradiol</fullName>
        <ecNumber evidence="7">1.13.11.29</ecNumber>
    </submittedName>
</protein>
<dbReference type="PANTHER" id="PTHR30096">
    <property type="entry name" value="4,5-DOPA DIOXYGENASE EXTRADIOL-LIKE PROTEIN"/>
    <property type="match status" value="1"/>
</dbReference>
<name>A0AB39KQG4_9CAUL</name>
<keyword evidence="7" id="KW-0223">Dioxygenase</keyword>
<gene>
    <name evidence="7" type="primary">ygiD</name>
    <name evidence="7" type="ORF">ABOZ73_14230</name>
</gene>
<dbReference type="NCBIfam" id="NF007914">
    <property type="entry name" value="PRK10628.1"/>
    <property type="match status" value="1"/>
</dbReference>
<proteinExistence type="inferred from homology"/>
<evidence type="ECO:0000256" key="5">
    <source>
        <dbReference type="ARBA" id="ARBA00023002"/>
    </source>
</evidence>
<evidence type="ECO:0000256" key="1">
    <source>
        <dbReference type="ARBA" id="ARBA00001947"/>
    </source>
</evidence>